<dbReference type="RefSeq" id="WP_190180730.1">
    <property type="nucleotide sequence ID" value="NZ_BMVF01000019.1"/>
</dbReference>
<evidence type="ECO:0000313" key="2">
    <source>
        <dbReference type="EMBL" id="GHD94784.1"/>
    </source>
</evidence>
<gene>
    <name evidence="2" type="ORF">GCM10010508_56900</name>
</gene>
<protein>
    <submittedName>
        <fullName evidence="2">Uncharacterized protein</fullName>
    </submittedName>
</protein>
<dbReference type="AlphaFoldDB" id="A0A918Y9F1"/>
<organism evidence="2 3">
    <name type="scientific">Streptomyces naganishii JCM 4654</name>
    <dbReference type="NCBI Taxonomy" id="1306179"/>
    <lineage>
        <taxon>Bacteria</taxon>
        <taxon>Bacillati</taxon>
        <taxon>Actinomycetota</taxon>
        <taxon>Actinomycetes</taxon>
        <taxon>Kitasatosporales</taxon>
        <taxon>Streptomycetaceae</taxon>
        <taxon>Streptomyces</taxon>
    </lineage>
</organism>
<reference evidence="2" key="2">
    <citation type="submission" date="2020-09" db="EMBL/GenBank/DDBJ databases">
        <authorList>
            <person name="Sun Q."/>
            <person name="Ohkuma M."/>
        </authorList>
    </citation>
    <scope>NUCLEOTIDE SEQUENCE</scope>
    <source>
        <strain evidence="2">JCM 4654</strain>
    </source>
</reference>
<reference evidence="2" key="1">
    <citation type="journal article" date="2014" name="Int. J. Syst. Evol. Microbiol.">
        <title>Complete genome sequence of Corynebacterium casei LMG S-19264T (=DSM 44701T), isolated from a smear-ripened cheese.</title>
        <authorList>
            <consortium name="US DOE Joint Genome Institute (JGI-PGF)"/>
            <person name="Walter F."/>
            <person name="Albersmeier A."/>
            <person name="Kalinowski J."/>
            <person name="Ruckert C."/>
        </authorList>
    </citation>
    <scope>NUCLEOTIDE SEQUENCE</scope>
    <source>
        <strain evidence="2">JCM 4654</strain>
    </source>
</reference>
<comment type="caution">
    <text evidence="2">The sequence shown here is derived from an EMBL/GenBank/DDBJ whole genome shotgun (WGS) entry which is preliminary data.</text>
</comment>
<keyword evidence="3" id="KW-1185">Reference proteome</keyword>
<evidence type="ECO:0000313" key="3">
    <source>
        <dbReference type="Proteomes" id="UP000608955"/>
    </source>
</evidence>
<feature type="region of interest" description="Disordered" evidence="1">
    <location>
        <begin position="30"/>
        <end position="61"/>
    </location>
</feature>
<dbReference type="EMBL" id="BMVF01000019">
    <property type="protein sequence ID" value="GHD94784.1"/>
    <property type="molecule type" value="Genomic_DNA"/>
</dbReference>
<accession>A0A918Y9F1</accession>
<dbReference type="Proteomes" id="UP000608955">
    <property type="component" value="Unassembled WGS sequence"/>
</dbReference>
<feature type="compositionally biased region" description="Basic residues" evidence="1">
    <location>
        <begin position="50"/>
        <end position="61"/>
    </location>
</feature>
<sequence length="61" mass="6962">MFAYEIHRMRSAELRAQADRERLALAALRGRRAGRRSTGQEAPVAESHSKGSRRHRFTRAA</sequence>
<proteinExistence type="predicted"/>
<evidence type="ECO:0000256" key="1">
    <source>
        <dbReference type="SAM" id="MobiDB-lite"/>
    </source>
</evidence>
<name>A0A918Y9F1_9ACTN</name>